<evidence type="ECO:0000313" key="2">
    <source>
        <dbReference type="EMBL" id="CAD8777731.1"/>
    </source>
</evidence>
<dbReference type="Gene3D" id="1.25.10.10">
    <property type="entry name" value="Leucine-rich Repeat Variant"/>
    <property type="match status" value="1"/>
</dbReference>
<protein>
    <submittedName>
        <fullName evidence="2">Uncharacterized protein</fullName>
    </submittedName>
</protein>
<organism evidence="2">
    <name type="scientific">Hemiselmis tepida</name>
    <dbReference type="NCBI Taxonomy" id="464990"/>
    <lineage>
        <taxon>Eukaryota</taxon>
        <taxon>Cryptophyceae</taxon>
        <taxon>Cryptomonadales</taxon>
        <taxon>Hemiselmidaceae</taxon>
        <taxon>Hemiselmis</taxon>
    </lineage>
</organism>
<gene>
    <name evidence="2" type="ORF">HTEP1355_LOCUS901</name>
</gene>
<accession>A0A7S0YG12</accession>
<proteinExistence type="predicted"/>
<reference evidence="2" key="1">
    <citation type="submission" date="2021-01" db="EMBL/GenBank/DDBJ databases">
        <authorList>
            <person name="Corre E."/>
            <person name="Pelletier E."/>
            <person name="Niang G."/>
            <person name="Scheremetjew M."/>
            <person name="Finn R."/>
            <person name="Kale V."/>
            <person name="Holt S."/>
            <person name="Cochrane G."/>
            <person name="Meng A."/>
            <person name="Brown T."/>
            <person name="Cohen L."/>
        </authorList>
    </citation>
    <scope>NUCLEOTIDE SEQUENCE</scope>
    <source>
        <strain evidence="2">CCMP443</strain>
    </source>
</reference>
<dbReference type="InterPro" id="IPR011989">
    <property type="entry name" value="ARM-like"/>
</dbReference>
<dbReference type="AlphaFoldDB" id="A0A7S0YG12"/>
<name>A0A7S0YG12_9CRYP</name>
<dbReference type="SUPFAM" id="SSF48371">
    <property type="entry name" value="ARM repeat"/>
    <property type="match status" value="1"/>
</dbReference>
<sequence>MAATLPVGELIRMLHDPSPSNRLKALSSASHRPKTPGERGGQALRGALAGCCARDTDPRCRARALSALTSLSCVGDVECVQTALSKLSDALLDMRLAAVDSLSRTARAGDPAVLSAIRARLDEGGQQRNPMAGACRAREANAVRIALVRALGVLLPDSGGAGGGEEARAVACLAEVGGGDWDPEVREAARNVLSSLGRGSLADELRGEEREEWYRDRRIRRNNQLPEACSTMQAALPLCRADRRKAERRGW</sequence>
<evidence type="ECO:0000256" key="1">
    <source>
        <dbReference type="SAM" id="MobiDB-lite"/>
    </source>
</evidence>
<feature type="region of interest" description="Disordered" evidence="1">
    <location>
        <begin position="18"/>
        <end position="41"/>
    </location>
</feature>
<dbReference type="InterPro" id="IPR016024">
    <property type="entry name" value="ARM-type_fold"/>
</dbReference>
<dbReference type="EMBL" id="HBFN01001403">
    <property type="protein sequence ID" value="CAD8777731.1"/>
    <property type="molecule type" value="Transcribed_RNA"/>
</dbReference>